<gene>
    <name evidence="1" type="ORF">S01H4_66844</name>
</gene>
<dbReference type="AlphaFoldDB" id="X1E2V3"/>
<evidence type="ECO:0000313" key="1">
    <source>
        <dbReference type="EMBL" id="GAH27596.1"/>
    </source>
</evidence>
<organism evidence="1">
    <name type="scientific">marine sediment metagenome</name>
    <dbReference type="NCBI Taxonomy" id="412755"/>
    <lineage>
        <taxon>unclassified sequences</taxon>
        <taxon>metagenomes</taxon>
        <taxon>ecological metagenomes</taxon>
    </lineage>
</organism>
<sequence length="59" mass="6476">TGRILEEDGRVILSISGHSHIRNKISIGKLIAVTVPLGYGRPERNKLDELVRDAVAVIE</sequence>
<comment type="caution">
    <text evidence="1">The sequence shown here is derived from an EMBL/GenBank/DDBJ whole genome shotgun (WGS) entry which is preliminary data.</text>
</comment>
<protein>
    <submittedName>
        <fullName evidence="1">Uncharacterized protein</fullName>
    </submittedName>
</protein>
<feature type="non-terminal residue" evidence="1">
    <location>
        <position position="59"/>
    </location>
</feature>
<proteinExistence type="predicted"/>
<dbReference type="EMBL" id="BART01041628">
    <property type="protein sequence ID" value="GAH27596.1"/>
    <property type="molecule type" value="Genomic_DNA"/>
</dbReference>
<name>X1E2V3_9ZZZZ</name>
<reference evidence="1" key="1">
    <citation type="journal article" date="2014" name="Front. Microbiol.">
        <title>High frequency of phylogenetically diverse reductive dehalogenase-homologous genes in deep subseafloor sedimentary metagenomes.</title>
        <authorList>
            <person name="Kawai M."/>
            <person name="Futagami T."/>
            <person name="Toyoda A."/>
            <person name="Takaki Y."/>
            <person name="Nishi S."/>
            <person name="Hori S."/>
            <person name="Arai W."/>
            <person name="Tsubouchi T."/>
            <person name="Morono Y."/>
            <person name="Uchiyama I."/>
            <person name="Ito T."/>
            <person name="Fujiyama A."/>
            <person name="Inagaki F."/>
            <person name="Takami H."/>
        </authorList>
    </citation>
    <scope>NUCLEOTIDE SEQUENCE</scope>
    <source>
        <strain evidence="1">Expedition CK06-06</strain>
    </source>
</reference>
<accession>X1E2V3</accession>
<feature type="non-terminal residue" evidence="1">
    <location>
        <position position="1"/>
    </location>
</feature>